<evidence type="ECO:0000256" key="4">
    <source>
        <dbReference type="ARBA" id="ARBA00022917"/>
    </source>
</evidence>
<dbReference type="Proteomes" id="UP000178930">
    <property type="component" value="Unassembled WGS sequence"/>
</dbReference>
<keyword evidence="2 5" id="KW-0479">Metal-binding</keyword>
<dbReference type="GO" id="GO:0006412">
    <property type="term" value="P:translation"/>
    <property type="evidence" value="ECO:0007669"/>
    <property type="project" value="UniProtKB-UniRule"/>
</dbReference>
<keyword evidence="3 5" id="KW-0378">Hydrolase</keyword>
<sequence length="179" mass="20398">MIKTLPLPLEIYPSQILREKARELKQKELQNQEIKQLILNMAKTMRENAGVGLAAPQIGVSKRIALIEILSDNPRYPNQREVSLVVLINPKITRRSFHKELGEEGCLSIPEVFGLVKRSLKIKVKALDQEGKKIKFKATGFFARVIQHEVDHLNGVLFIDKTKEITKGKEILESMTNNF</sequence>
<dbReference type="GO" id="GO:0042586">
    <property type="term" value="F:peptide deformylase activity"/>
    <property type="evidence" value="ECO:0007669"/>
    <property type="project" value="UniProtKB-UniRule"/>
</dbReference>
<evidence type="ECO:0000313" key="7">
    <source>
        <dbReference type="EMBL" id="OGY44442.1"/>
    </source>
</evidence>
<comment type="similarity">
    <text evidence="1 5">Belongs to the polypeptide deformylase family.</text>
</comment>
<dbReference type="PRINTS" id="PR01576">
    <property type="entry name" value="PDEFORMYLASE"/>
</dbReference>
<dbReference type="PANTHER" id="PTHR10458:SF22">
    <property type="entry name" value="PEPTIDE DEFORMYLASE"/>
    <property type="match status" value="1"/>
</dbReference>
<dbReference type="PANTHER" id="PTHR10458">
    <property type="entry name" value="PEPTIDE DEFORMYLASE"/>
    <property type="match status" value="1"/>
</dbReference>
<comment type="catalytic activity">
    <reaction evidence="5">
        <text>N-terminal N-formyl-L-methionyl-[peptide] + H2O = N-terminal L-methionyl-[peptide] + formate</text>
        <dbReference type="Rhea" id="RHEA:24420"/>
        <dbReference type="Rhea" id="RHEA-COMP:10639"/>
        <dbReference type="Rhea" id="RHEA-COMP:10640"/>
        <dbReference type="ChEBI" id="CHEBI:15377"/>
        <dbReference type="ChEBI" id="CHEBI:15740"/>
        <dbReference type="ChEBI" id="CHEBI:49298"/>
        <dbReference type="ChEBI" id="CHEBI:64731"/>
        <dbReference type="EC" id="3.5.1.88"/>
    </reaction>
</comment>
<keyword evidence="4 5" id="KW-0648">Protein biosynthesis</keyword>
<gene>
    <name evidence="5" type="primary">def</name>
    <name evidence="7" type="ORF">A2729_02145</name>
</gene>
<dbReference type="STRING" id="1797532.A2729_02145"/>
<feature type="binding site" evidence="5">
    <location>
        <position position="148"/>
    </location>
    <ligand>
        <name>Fe cation</name>
        <dbReference type="ChEBI" id="CHEBI:24875"/>
    </ligand>
</feature>
<evidence type="ECO:0000256" key="2">
    <source>
        <dbReference type="ARBA" id="ARBA00022723"/>
    </source>
</evidence>
<dbReference type="FunFam" id="3.90.45.10:FF:000003">
    <property type="entry name" value="Peptide deformylase"/>
    <property type="match status" value="1"/>
</dbReference>
<feature type="active site" evidence="5">
    <location>
        <position position="149"/>
    </location>
</feature>
<proteinExistence type="inferred from homology"/>
<dbReference type="HAMAP" id="MF_00163">
    <property type="entry name" value="Pep_deformylase"/>
    <property type="match status" value="1"/>
</dbReference>
<dbReference type="NCBIfam" id="TIGR00079">
    <property type="entry name" value="pept_deformyl"/>
    <property type="match status" value="1"/>
</dbReference>
<dbReference type="Gene3D" id="3.90.45.10">
    <property type="entry name" value="Peptide deformylase"/>
    <property type="match status" value="1"/>
</dbReference>
<comment type="caution">
    <text evidence="7">The sequence shown here is derived from an EMBL/GenBank/DDBJ whole genome shotgun (WGS) entry which is preliminary data.</text>
</comment>
<comment type="cofactor">
    <cofactor evidence="5">
        <name>Fe(2+)</name>
        <dbReference type="ChEBI" id="CHEBI:29033"/>
    </cofactor>
    <text evidence="5">Binds 1 Fe(2+) ion.</text>
</comment>
<dbReference type="GO" id="GO:0046872">
    <property type="term" value="F:metal ion binding"/>
    <property type="evidence" value="ECO:0007669"/>
    <property type="project" value="UniProtKB-KW"/>
</dbReference>
<feature type="coiled-coil region" evidence="6">
    <location>
        <begin position="17"/>
        <end position="47"/>
    </location>
</feature>
<comment type="function">
    <text evidence="5">Removes the formyl group from the N-terminal Met of newly synthesized proteins. Requires at least a dipeptide for an efficient rate of reaction. N-terminal L-methionine is a prerequisite for activity but the enzyme has broad specificity at other positions.</text>
</comment>
<accession>A0A1G1XWQ8</accession>
<dbReference type="EC" id="3.5.1.88" evidence="5"/>
<evidence type="ECO:0000256" key="6">
    <source>
        <dbReference type="SAM" id="Coils"/>
    </source>
</evidence>
<dbReference type="PIRSF" id="PIRSF004749">
    <property type="entry name" value="Pep_def"/>
    <property type="match status" value="1"/>
</dbReference>
<dbReference type="AlphaFoldDB" id="A0A1G1XWQ8"/>
<feature type="binding site" evidence="5">
    <location>
        <position position="152"/>
    </location>
    <ligand>
        <name>Fe cation</name>
        <dbReference type="ChEBI" id="CHEBI:24875"/>
    </ligand>
</feature>
<dbReference type="InterPro" id="IPR036821">
    <property type="entry name" value="Peptide_deformylase_sf"/>
</dbReference>
<dbReference type="NCBIfam" id="NF001159">
    <property type="entry name" value="PRK00150.1-3"/>
    <property type="match status" value="1"/>
</dbReference>
<dbReference type="CDD" id="cd00487">
    <property type="entry name" value="Pep_deformylase"/>
    <property type="match status" value="1"/>
</dbReference>
<dbReference type="EMBL" id="MHIB01000016">
    <property type="protein sequence ID" value="OGY44442.1"/>
    <property type="molecule type" value="Genomic_DNA"/>
</dbReference>
<feature type="binding site" evidence="5">
    <location>
        <position position="106"/>
    </location>
    <ligand>
        <name>Fe cation</name>
        <dbReference type="ChEBI" id="CHEBI:24875"/>
    </ligand>
</feature>
<name>A0A1G1XWQ8_9BACT</name>
<protein>
    <recommendedName>
        <fullName evidence="5">Peptide deformylase</fullName>
        <shortName evidence="5">PDF</shortName>
        <ecNumber evidence="5">3.5.1.88</ecNumber>
    </recommendedName>
    <alternativeName>
        <fullName evidence="5">Polypeptide deformylase</fullName>
    </alternativeName>
</protein>
<dbReference type="InterPro" id="IPR023635">
    <property type="entry name" value="Peptide_deformylase"/>
</dbReference>
<reference evidence="7 8" key="1">
    <citation type="journal article" date="2016" name="Nat. Commun.">
        <title>Thousands of microbial genomes shed light on interconnected biogeochemical processes in an aquifer system.</title>
        <authorList>
            <person name="Anantharaman K."/>
            <person name="Brown C.T."/>
            <person name="Hug L.A."/>
            <person name="Sharon I."/>
            <person name="Castelle C.J."/>
            <person name="Probst A.J."/>
            <person name="Thomas B.C."/>
            <person name="Singh A."/>
            <person name="Wilkins M.J."/>
            <person name="Karaoz U."/>
            <person name="Brodie E.L."/>
            <person name="Williams K.H."/>
            <person name="Hubbard S.S."/>
            <person name="Banfield J.F."/>
        </authorList>
    </citation>
    <scope>NUCLEOTIDE SEQUENCE [LARGE SCALE GENOMIC DNA]</scope>
</reference>
<keyword evidence="5" id="KW-0408">Iron</keyword>
<evidence type="ECO:0000313" key="8">
    <source>
        <dbReference type="Proteomes" id="UP000178930"/>
    </source>
</evidence>
<evidence type="ECO:0000256" key="1">
    <source>
        <dbReference type="ARBA" id="ARBA00010759"/>
    </source>
</evidence>
<dbReference type="Pfam" id="PF01327">
    <property type="entry name" value="Pep_deformylase"/>
    <property type="match status" value="1"/>
</dbReference>
<organism evidence="7 8">
    <name type="scientific">Candidatus Buchananbacteria bacterium RIFCSPHIGHO2_01_FULL_39_14</name>
    <dbReference type="NCBI Taxonomy" id="1797532"/>
    <lineage>
        <taxon>Bacteria</taxon>
        <taxon>Candidatus Buchananiibacteriota</taxon>
    </lineage>
</organism>
<evidence type="ECO:0000256" key="3">
    <source>
        <dbReference type="ARBA" id="ARBA00022801"/>
    </source>
</evidence>
<keyword evidence="6" id="KW-0175">Coiled coil</keyword>
<evidence type="ECO:0000256" key="5">
    <source>
        <dbReference type="HAMAP-Rule" id="MF_00163"/>
    </source>
</evidence>
<dbReference type="SUPFAM" id="SSF56420">
    <property type="entry name" value="Peptide deformylase"/>
    <property type="match status" value="1"/>
</dbReference>